<protein>
    <submittedName>
        <fullName evidence="1">Uncharacterized protein</fullName>
    </submittedName>
</protein>
<dbReference type="AlphaFoldDB" id="A0A0F9BQ21"/>
<reference evidence="1" key="1">
    <citation type="journal article" date="2015" name="Nature">
        <title>Complex archaea that bridge the gap between prokaryotes and eukaryotes.</title>
        <authorList>
            <person name="Spang A."/>
            <person name="Saw J.H."/>
            <person name="Jorgensen S.L."/>
            <person name="Zaremba-Niedzwiedzka K."/>
            <person name="Martijn J."/>
            <person name="Lind A.E."/>
            <person name="van Eijk R."/>
            <person name="Schleper C."/>
            <person name="Guy L."/>
            <person name="Ettema T.J."/>
        </authorList>
    </citation>
    <scope>NUCLEOTIDE SEQUENCE</scope>
</reference>
<dbReference type="EMBL" id="LAZR01039869">
    <property type="protein sequence ID" value="KKL15927.1"/>
    <property type="molecule type" value="Genomic_DNA"/>
</dbReference>
<sequence length="74" mass="8619">MTNQEKKEVLAHEAEDITQTVGEEGWSNFNEIQLWHIFLSLDQPQLIEPLRSAQQNLANQAKAYGNHHYGWDEK</sequence>
<proteinExistence type="predicted"/>
<evidence type="ECO:0000313" key="1">
    <source>
        <dbReference type="EMBL" id="KKL15927.1"/>
    </source>
</evidence>
<accession>A0A0F9BQ21</accession>
<organism evidence="1">
    <name type="scientific">marine sediment metagenome</name>
    <dbReference type="NCBI Taxonomy" id="412755"/>
    <lineage>
        <taxon>unclassified sequences</taxon>
        <taxon>metagenomes</taxon>
        <taxon>ecological metagenomes</taxon>
    </lineage>
</organism>
<name>A0A0F9BQ21_9ZZZZ</name>
<gene>
    <name evidence="1" type="ORF">LCGC14_2500690</name>
</gene>
<comment type="caution">
    <text evidence="1">The sequence shown here is derived from an EMBL/GenBank/DDBJ whole genome shotgun (WGS) entry which is preliminary data.</text>
</comment>